<dbReference type="InterPro" id="IPR050259">
    <property type="entry name" value="SDR"/>
</dbReference>
<dbReference type="NCBIfam" id="NF047420">
    <property type="entry name" value="EF_P_mod_YmfI"/>
    <property type="match status" value="1"/>
</dbReference>
<dbReference type="Proteomes" id="UP000297776">
    <property type="component" value="Unassembled WGS sequence"/>
</dbReference>
<dbReference type="InterPro" id="IPR036291">
    <property type="entry name" value="NAD(P)-bd_dom_sf"/>
</dbReference>
<protein>
    <submittedName>
        <fullName evidence="3">SDR family oxidoreductase</fullName>
    </submittedName>
</protein>
<dbReference type="EMBL" id="SORX01000002">
    <property type="protein sequence ID" value="TFE02821.1"/>
    <property type="molecule type" value="Genomic_DNA"/>
</dbReference>
<dbReference type="Pfam" id="PF13561">
    <property type="entry name" value="adh_short_C2"/>
    <property type="match status" value="1"/>
</dbReference>
<dbReference type="RefSeq" id="WP_134379602.1">
    <property type="nucleotide sequence ID" value="NZ_SORX01000002.1"/>
</dbReference>
<gene>
    <name evidence="3" type="ORF">E2626_03175</name>
</gene>
<keyword evidence="4" id="KW-1185">Reference proteome</keyword>
<dbReference type="PANTHER" id="PTHR42879:SF2">
    <property type="entry name" value="3-OXOACYL-[ACYL-CARRIER-PROTEIN] REDUCTASE FABG"/>
    <property type="match status" value="1"/>
</dbReference>
<evidence type="ECO:0000313" key="3">
    <source>
        <dbReference type="EMBL" id="TFE02821.1"/>
    </source>
</evidence>
<dbReference type="CDD" id="cd05233">
    <property type="entry name" value="SDR_c"/>
    <property type="match status" value="1"/>
</dbReference>
<dbReference type="FunFam" id="3.40.50.720:FF:000173">
    <property type="entry name" value="3-oxoacyl-[acyl-carrier protein] reductase"/>
    <property type="match status" value="1"/>
</dbReference>
<dbReference type="PRINTS" id="PR00081">
    <property type="entry name" value="GDHRDH"/>
</dbReference>
<proteinExistence type="inferred from homology"/>
<accession>A0A4Y8LMZ7</accession>
<dbReference type="Gene3D" id="3.40.50.720">
    <property type="entry name" value="NAD(P)-binding Rossmann-like Domain"/>
    <property type="match status" value="1"/>
</dbReference>
<reference evidence="3 4" key="1">
    <citation type="submission" date="2019-03" db="EMBL/GenBank/DDBJ databases">
        <authorList>
            <person name="Yang Y."/>
        </authorList>
    </citation>
    <scope>NUCLEOTIDE SEQUENCE [LARGE SCALE GENOMIC DNA]</scope>
    <source>
        <strain evidence="3 4">ASL-1</strain>
    </source>
</reference>
<evidence type="ECO:0000313" key="4">
    <source>
        <dbReference type="Proteomes" id="UP000297776"/>
    </source>
</evidence>
<dbReference type="AlphaFoldDB" id="A0A4Y8LMZ7"/>
<sequence length="239" mass="26384">MDKTVLVLGSSGGIGYEVCSKLLQSGHTVIAQFHTNEEIVNSLKRYARQSDQIIPLRVNLNDEKDVDRAISNLIQPDAVVQAGGHHDEGLFEEISDEKMEKLWNVHFYQPARILRSVIPGMRQREGASIVFVSSVWGETGASYEVMYSAVKGAQISFVKALGKELAPNRIRVNAVSPGAVETQMTAHYSPEVKRAIEDEIPAGRFGHPYEIADAVIFLLSEQSSYINGHVLSVNGGWYN</sequence>
<comment type="similarity">
    <text evidence="1">Belongs to the short-chain dehydrogenases/reductases (SDR) family.</text>
</comment>
<dbReference type="PANTHER" id="PTHR42879">
    <property type="entry name" value="3-OXOACYL-(ACYL-CARRIER-PROTEIN) REDUCTASE"/>
    <property type="match status" value="1"/>
</dbReference>
<dbReference type="GO" id="GO:0016491">
    <property type="term" value="F:oxidoreductase activity"/>
    <property type="evidence" value="ECO:0007669"/>
    <property type="project" value="UniProtKB-KW"/>
</dbReference>
<dbReference type="InterPro" id="IPR002347">
    <property type="entry name" value="SDR_fam"/>
</dbReference>
<evidence type="ECO:0000256" key="2">
    <source>
        <dbReference type="ARBA" id="ARBA00023002"/>
    </source>
</evidence>
<dbReference type="SUPFAM" id="SSF51735">
    <property type="entry name" value="NAD(P)-binding Rossmann-fold domains"/>
    <property type="match status" value="1"/>
</dbReference>
<comment type="caution">
    <text evidence="3">The sequence shown here is derived from an EMBL/GenBank/DDBJ whole genome shotgun (WGS) entry which is preliminary data.</text>
</comment>
<keyword evidence="2" id="KW-0560">Oxidoreductase</keyword>
<evidence type="ECO:0000256" key="1">
    <source>
        <dbReference type="ARBA" id="ARBA00006484"/>
    </source>
</evidence>
<name>A0A4Y8LMZ7_9BACL</name>
<organism evidence="3 4">
    <name type="scientific">Jeotgalibacillus salarius</name>
    <dbReference type="NCBI Taxonomy" id="546023"/>
    <lineage>
        <taxon>Bacteria</taxon>
        <taxon>Bacillati</taxon>
        <taxon>Bacillota</taxon>
        <taxon>Bacilli</taxon>
        <taxon>Bacillales</taxon>
        <taxon>Caryophanaceae</taxon>
        <taxon>Jeotgalibacillus</taxon>
    </lineage>
</organism>
<dbReference type="OrthoDB" id="9803333at2"/>